<keyword evidence="3" id="KW-1015">Disulfide bond</keyword>
<evidence type="ECO:0000313" key="7">
    <source>
        <dbReference type="WBParaSite" id="PSAMB.scaffold6724size8906.g29041.t1"/>
    </source>
</evidence>
<dbReference type="PANTHER" id="PTHR45656:SF4">
    <property type="entry name" value="PROTEIN CBR-CLEC-78"/>
    <property type="match status" value="1"/>
</dbReference>
<keyword evidence="1" id="KW-0732">Signal</keyword>
<dbReference type="Proteomes" id="UP000887566">
    <property type="component" value="Unplaced"/>
</dbReference>
<dbReference type="InterPro" id="IPR035976">
    <property type="entry name" value="Sushi/SCR/CCP_sf"/>
</dbReference>
<keyword evidence="4" id="KW-0768">Sushi</keyword>
<evidence type="ECO:0000256" key="3">
    <source>
        <dbReference type="ARBA" id="ARBA00023157"/>
    </source>
</evidence>
<name>A0A914X512_9BILA</name>
<proteinExistence type="predicted"/>
<dbReference type="SUPFAM" id="SSF57535">
    <property type="entry name" value="Complement control module/SCR domain"/>
    <property type="match status" value="3"/>
</dbReference>
<accession>A0A914X512</accession>
<protein>
    <submittedName>
        <fullName evidence="7">Sushi domain-containing protein</fullName>
    </submittedName>
</protein>
<evidence type="ECO:0000313" key="6">
    <source>
        <dbReference type="Proteomes" id="UP000887566"/>
    </source>
</evidence>
<feature type="domain" description="Sushi" evidence="5">
    <location>
        <begin position="386"/>
        <end position="448"/>
    </location>
</feature>
<evidence type="ECO:0000256" key="4">
    <source>
        <dbReference type="PROSITE-ProRule" id="PRU00302"/>
    </source>
</evidence>
<dbReference type="InterPro" id="IPR000436">
    <property type="entry name" value="Sushi_SCR_CCP_dom"/>
</dbReference>
<reference evidence="7" key="1">
    <citation type="submission" date="2022-11" db="UniProtKB">
        <authorList>
            <consortium name="WormBaseParasite"/>
        </authorList>
    </citation>
    <scope>IDENTIFICATION</scope>
</reference>
<dbReference type="PROSITE" id="PS50923">
    <property type="entry name" value="SUSHI"/>
    <property type="match status" value="1"/>
</dbReference>
<dbReference type="InterPro" id="IPR051277">
    <property type="entry name" value="SEZ6_CSMD_C4BPB_Regulators"/>
</dbReference>
<dbReference type="CDD" id="cd00033">
    <property type="entry name" value="CCP"/>
    <property type="match status" value="3"/>
</dbReference>
<dbReference type="WBParaSite" id="PSAMB.scaffold6724size8906.g29041.t1">
    <property type="protein sequence ID" value="PSAMB.scaffold6724size8906.g29041.t1"/>
    <property type="gene ID" value="PSAMB.scaffold6724size8906.g29041"/>
</dbReference>
<keyword evidence="6" id="KW-1185">Reference proteome</keyword>
<organism evidence="6 7">
    <name type="scientific">Plectus sambesii</name>
    <dbReference type="NCBI Taxonomy" id="2011161"/>
    <lineage>
        <taxon>Eukaryota</taxon>
        <taxon>Metazoa</taxon>
        <taxon>Ecdysozoa</taxon>
        <taxon>Nematoda</taxon>
        <taxon>Chromadorea</taxon>
        <taxon>Plectida</taxon>
        <taxon>Plectina</taxon>
        <taxon>Plectoidea</taxon>
        <taxon>Plectidae</taxon>
        <taxon>Plectus</taxon>
    </lineage>
</organism>
<evidence type="ECO:0000256" key="2">
    <source>
        <dbReference type="ARBA" id="ARBA00022737"/>
    </source>
</evidence>
<dbReference type="Pfam" id="PF00084">
    <property type="entry name" value="Sushi"/>
    <property type="match status" value="2"/>
</dbReference>
<comment type="caution">
    <text evidence="4">Lacks conserved residue(s) required for the propagation of feature annotation.</text>
</comment>
<dbReference type="Gene3D" id="2.10.70.10">
    <property type="entry name" value="Complement Module, domain 1"/>
    <property type="match status" value="3"/>
</dbReference>
<dbReference type="SMART" id="SM00032">
    <property type="entry name" value="CCP"/>
    <property type="match status" value="3"/>
</dbReference>
<dbReference type="AlphaFoldDB" id="A0A914X512"/>
<keyword evidence="2" id="KW-0677">Repeat</keyword>
<sequence>SVYKNNDIYRLSIDTLPSSNFSVISSGRGKLATSDSVQCPLTSCMFELATNQRNTDNIILHQNNFLNGIAPAGYNKLSVSTPMYCVQVMGDCGADVPIYRYTRPIGTTGSSYYAYSLDSSAEYAGFTREALPICFAWSTSPSYSSCGDGINPARLSTLSTYVNSLTGANRDHFTTAASPATINNSTLTGYTKSTDLGLIATGQSLASDTLRCSCLIKVIQMLDYQSGFGGTNGAPGLFGRIDHKLIRENSETNGLGEQYVATGEVLYCVFERGTCGATVPINKWYNPFDIDTLYTLPGDPAPSLARSDGALCYIWPSNYTLPQICQPAPTVTNGFVTYAQAGSSPSFLQGTVATLTCTSGYSLNGESTLTCGAGVWFPTAFGTCIEACPLLTTDPRGTITYTPSNSLAVGTTATLTCTDPTNYQVRGVATVTCQTGRTWNSPIGVCSRSCPPISVVNGQVTYRQNDGSQVTTAQLYDGYSATVVCNQGTTIVGNSVATCSNGAFTPALGQCTTTTVG</sequence>
<evidence type="ECO:0000259" key="5">
    <source>
        <dbReference type="PROSITE" id="PS50923"/>
    </source>
</evidence>
<dbReference type="PANTHER" id="PTHR45656">
    <property type="entry name" value="PROTEIN CBR-CLEC-78"/>
    <property type="match status" value="1"/>
</dbReference>
<evidence type="ECO:0000256" key="1">
    <source>
        <dbReference type="ARBA" id="ARBA00022729"/>
    </source>
</evidence>